<dbReference type="InterPro" id="IPR002347">
    <property type="entry name" value="SDR_fam"/>
</dbReference>
<dbReference type="SMART" id="SM00822">
    <property type="entry name" value="PKS_KR"/>
    <property type="match status" value="1"/>
</dbReference>
<dbReference type="NCBIfam" id="NF004824">
    <property type="entry name" value="PRK06180.1"/>
    <property type="match status" value="1"/>
</dbReference>
<proteinExistence type="inferred from homology"/>
<dbReference type="EMBL" id="FMUT01000002">
    <property type="protein sequence ID" value="SCX97018.1"/>
    <property type="molecule type" value="Genomic_DNA"/>
</dbReference>
<evidence type="ECO:0000259" key="4">
    <source>
        <dbReference type="SMART" id="SM00822"/>
    </source>
</evidence>
<evidence type="ECO:0000256" key="1">
    <source>
        <dbReference type="ARBA" id="ARBA00006484"/>
    </source>
</evidence>
<dbReference type="PRINTS" id="PR00080">
    <property type="entry name" value="SDRFAMILY"/>
</dbReference>
<dbReference type="PANTHER" id="PTHR43976:SF16">
    <property type="entry name" value="SHORT-CHAIN DEHYDROGENASE_REDUCTASE FAMILY PROTEIN"/>
    <property type="match status" value="1"/>
</dbReference>
<dbReference type="InterPro" id="IPR051911">
    <property type="entry name" value="SDR_oxidoreductase"/>
</dbReference>
<dbReference type="Gene3D" id="3.40.50.720">
    <property type="entry name" value="NAD(P)-binding Rossmann-like Domain"/>
    <property type="match status" value="1"/>
</dbReference>
<dbReference type="PANTHER" id="PTHR43976">
    <property type="entry name" value="SHORT CHAIN DEHYDROGENASE"/>
    <property type="match status" value="1"/>
</dbReference>
<organism evidence="5 6">
    <name type="scientific">Serratia nematodiphila</name>
    <dbReference type="NCBI Taxonomy" id="458197"/>
    <lineage>
        <taxon>Bacteria</taxon>
        <taxon>Pseudomonadati</taxon>
        <taxon>Pseudomonadota</taxon>
        <taxon>Gammaproteobacteria</taxon>
        <taxon>Enterobacterales</taxon>
        <taxon>Yersiniaceae</taxon>
        <taxon>Serratia</taxon>
    </lineage>
</organism>
<name>A0A1G5C3T0_9GAMM</name>
<protein>
    <submittedName>
        <fullName evidence="5">NADP-dependent 3-hydroxy acid dehydrogenase YdfG</fullName>
    </submittedName>
</protein>
<keyword evidence="6" id="KW-1185">Reference proteome</keyword>
<dbReference type="NCBIfam" id="NF006114">
    <property type="entry name" value="PRK08263.1"/>
    <property type="match status" value="1"/>
</dbReference>
<dbReference type="CDD" id="cd05374">
    <property type="entry name" value="17beta-HSD-like_SDR_c"/>
    <property type="match status" value="1"/>
</dbReference>
<dbReference type="InterPro" id="IPR057326">
    <property type="entry name" value="KR_dom"/>
</dbReference>
<comment type="similarity">
    <text evidence="1 3">Belongs to the short-chain dehydrogenases/reductases (SDR) family.</text>
</comment>
<gene>
    <name evidence="5" type="ORF">SAMN02927935_00599</name>
</gene>
<dbReference type="RefSeq" id="WP_100245537.1">
    <property type="nucleotide sequence ID" value="NZ_CBCSIN010000001.1"/>
</dbReference>
<keyword evidence="2" id="KW-0560">Oxidoreductase</keyword>
<evidence type="ECO:0000313" key="5">
    <source>
        <dbReference type="EMBL" id="SCX97018.1"/>
    </source>
</evidence>
<accession>A0A1G5C3T0</accession>
<dbReference type="PRINTS" id="PR00081">
    <property type="entry name" value="GDHRDH"/>
</dbReference>
<evidence type="ECO:0000256" key="3">
    <source>
        <dbReference type="RuleBase" id="RU000363"/>
    </source>
</evidence>
<dbReference type="InterPro" id="IPR036291">
    <property type="entry name" value="NAD(P)-bd_dom_sf"/>
</dbReference>
<dbReference type="Pfam" id="PF00106">
    <property type="entry name" value="adh_short"/>
    <property type="match status" value="1"/>
</dbReference>
<dbReference type="Proteomes" id="UP000183031">
    <property type="component" value="Unassembled WGS sequence"/>
</dbReference>
<evidence type="ECO:0000313" key="6">
    <source>
        <dbReference type="Proteomes" id="UP000183031"/>
    </source>
</evidence>
<evidence type="ECO:0000256" key="2">
    <source>
        <dbReference type="ARBA" id="ARBA00023002"/>
    </source>
</evidence>
<sequence>MMSQSQVWLITGSSRGLGQQLAQAVLAAGHRLVATARQPQQLQPLVERYGDRVATIALDVTDAAAAERAVRTAIERFGRLDVLVNNAGYGNIAPVEEADEADFRAQLETNFFGVFNVTRAALPILRRQGSGHIIQIATIGARLGIAGLSAYHTAKWAVEGFSESLAKEMAPFGVKVTMVEPGGFRTDWAGSSMTIAPIGEAYQPTLGPMLAFLQQHNGSQTGDPAKAAQAILQLAALEAPPLRLLLGSDAVHMAAQVLAERQAEDAAFRALSLSTDHDDSSPDHAAMAAVVTGKS</sequence>
<reference evidence="5 6" key="1">
    <citation type="submission" date="2016-10" db="EMBL/GenBank/DDBJ databases">
        <authorList>
            <person name="Varghese N."/>
            <person name="Submissions S."/>
        </authorList>
    </citation>
    <scope>NUCLEOTIDE SEQUENCE [LARGE SCALE GENOMIC DNA]</scope>
    <source>
        <strain evidence="5 6">CGMCC 1.6853</strain>
    </source>
</reference>
<dbReference type="SUPFAM" id="SSF51735">
    <property type="entry name" value="NAD(P)-binding Rossmann-fold domains"/>
    <property type="match status" value="1"/>
</dbReference>
<feature type="domain" description="Ketoreductase" evidence="4">
    <location>
        <begin position="6"/>
        <end position="191"/>
    </location>
</feature>
<comment type="caution">
    <text evidence="5">The sequence shown here is derived from an EMBL/GenBank/DDBJ whole genome shotgun (WGS) entry which is preliminary data.</text>
</comment>